<accession>A0A0K8NYU6</accession>
<dbReference type="PANTHER" id="PTHR42928:SF5">
    <property type="entry name" value="BLR1237 PROTEIN"/>
    <property type="match status" value="1"/>
</dbReference>
<dbReference type="InterPro" id="IPR005064">
    <property type="entry name" value="BUG"/>
</dbReference>
<dbReference type="PROSITE" id="PS51318">
    <property type="entry name" value="TAT"/>
    <property type="match status" value="1"/>
</dbReference>
<protein>
    <submittedName>
        <fullName evidence="2">Putative exported protein</fullName>
    </submittedName>
</protein>
<reference evidence="2 3" key="2">
    <citation type="journal article" date="2016" name="Science">
        <title>A bacterium that degrades and assimilates poly(ethylene terephthalate).</title>
        <authorList>
            <person name="Yoshida S."/>
            <person name="Hiraga K."/>
            <person name="Takehana T."/>
            <person name="Taniguchi I."/>
            <person name="Yamaji H."/>
            <person name="Maeda Y."/>
            <person name="Toyohara K."/>
            <person name="Miyamoto K."/>
            <person name="Kimura Y."/>
            <person name="Oda K."/>
        </authorList>
    </citation>
    <scope>NUCLEOTIDE SEQUENCE [LARGE SCALE GENOMIC DNA]</scope>
    <source>
        <strain evidence="3">NBRC 110686 / TISTR 2288 / 201-F6</strain>
    </source>
</reference>
<evidence type="ECO:0000313" key="2">
    <source>
        <dbReference type="EMBL" id="GAP35553.1"/>
    </source>
</evidence>
<evidence type="ECO:0000256" key="1">
    <source>
        <dbReference type="ARBA" id="ARBA00006987"/>
    </source>
</evidence>
<dbReference type="PANTHER" id="PTHR42928">
    <property type="entry name" value="TRICARBOXYLATE-BINDING PROTEIN"/>
    <property type="match status" value="1"/>
</dbReference>
<organism evidence="2 3">
    <name type="scientific">Piscinibacter sakaiensis</name>
    <name type="common">Ideonella sakaiensis</name>
    <dbReference type="NCBI Taxonomy" id="1547922"/>
    <lineage>
        <taxon>Bacteria</taxon>
        <taxon>Pseudomonadati</taxon>
        <taxon>Pseudomonadota</taxon>
        <taxon>Betaproteobacteria</taxon>
        <taxon>Burkholderiales</taxon>
        <taxon>Sphaerotilaceae</taxon>
        <taxon>Piscinibacter</taxon>
    </lineage>
</organism>
<dbReference type="Pfam" id="PF03401">
    <property type="entry name" value="TctC"/>
    <property type="match status" value="1"/>
</dbReference>
<evidence type="ECO:0000313" key="3">
    <source>
        <dbReference type="Proteomes" id="UP000037660"/>
    </source>
</evidence>
<proteinExistence type="inferred from homology"/>
<sequence length="334" mass="35752">MRTRTDPLTLRRPDPARRRLLQRAAASGATAVLPAWAAFPDKPVRIVVPYSAGGGTDIIARHVAQRLQPRLGQTVLVENRPGADGVIGTDVVAKAPPDGSAFVLVVASHLINPLVIAKMPYDTHRDMVGVTMVAESPLVFVTHVDVPARNAKELAELIRRTPGKYSYGSSENMTRLVGAMFVQGQKLDAVHVPYKGGGPLMTDVAGGVTTLGVTSVLSAKQLMTAGKLKALGITGAKRSTVLPEVPTMVELGYPQFAEVRTTYSLFAPAATPRETLERMQKEVAAVIHTPEMVEILAAQAASPVGNTVADFQEQVKRESQFWAGLAKSINLRPE</sequence>
<comment type="caution">
    <text evidence="2">The sequence shown here is derived from an EMBL/GenBank/DDBJ whole genome shotgun (WGS) entry which is preliminary data.</text>
</comment>
<dbReference type="InterPro" id="IPR042100">
    <property type="entry name" value="Bug_dom1"/>
</dbReference>
<name>A0A0K8NYU6_PISS1</name>
<dbReference type="Proteomes" id="UP000037660">
    <property type="component" value="Unassembled WGS sequence"/>
</dbReference>
<dbReference type="CDD" id="cd13578">
    <property type="entry name" value="PBP2_Bug27"/>
    <property type="match status" value="1"/>
</dbReference>
<comment type="similarity">
    <text evidence="1">Belongs to the UPF0065 (bug) family.</text>
</comment>
<dbReference type="AlphaFoldDB" id="A0A0K8NYU6"/>
<dbReference type="Gene3D" id="3.40.190.150">
    <property type="entry name" value="Bordetella uptake gene, domain 1"/>
    <property type="match status" value="1"/>
</dbReference>
<dbReference type="OrthoDB" id="8627412at2"/>
<dbReference type="EMBL" id="BBYR01000024">
    <property type="protein sequence ID" value="GAP35553.1"/>
    <property type="molecule type" value="Genomic_DNA"/>
</dbReference>
<dbReference type="InterPro" id="IPR006311">
    <property type="entry name" value="TAT_signal"/>
</dbReference>
<dbReference type="PIRSF" id="PIRSF017082">
    <property type="entry name" value="YflP"/>
    <property type="match status" value="1"/>
</dbReference>
<keyword evidence="3" id="KW-1185">Reference proteome</keyword>
<gene>
    <name evidence="2" type="ORF">ISF6_1326</name>
</gene>
<dbReference type="RefSeq" id="WP_054019604.1">
    <property type="nucleotide sequence ID" value="NZ_BBYR01000024.1"/>
</dbReference>
<dbReference type="Gene3D" id="3.40.190.10">
    <property type="entry name" value="Periplasmic binding protein-like II"/>
    <property type="match status" value="1"/>
</dbReference>
<reference evidence="3" key="1">
    <citation type="submission" date="2015-07" db="EMBL/GenBank/DDBJ databases">
        <title>Discovery of a poly(ethylene terephthalate assimilation.</title>
        <authorList>
            <person name="Yoshida S."/>
            <person name="Hiraga K."/>
            <person name="Takehana T."/>
            <person name="Taniguchi I."/>
            <person name="Yamaji H."/>
            <person name="Maeda Y."/>
            <person name="Toyohara K."/>
            <person name="Miyamoto K."/>
            <person name="Kimura Y."/>
            <person name="Oda K."/>
        </authorList>
    </citation>
    <scope>NUCLEOTIDE SEQUENCE [LARGE SCALE GENOMIC DNA]</scope>
    <source>
        <strain evidence="3">NBRC 110686 / TISTR 2288 / 201-F6</strain>
    </source>
</reference>
<dbReference type="STRING" id="1547922.ISF6_1326"/>